<dbReference type="GO" id="GO:0042910">
    <property type="term" value="F:xenobiotic transmembrane transporter activity"/>
    <property type="evidence" value="ECO:0007669"/>
    <property type="project" value="TreeGrafter"/>
</dbReference>
<accession>A0A1S6HK07</accession>
<evidence type="ECO:0000256" key="2">
    <source>
        <dbReference type="ARBA" id="ARBA00022448"/>
    </source>
</evidence>
<protein>
    <submittedName>
        <fullName evidence="9">Cation/multidrug efflux pump</fullName>
    </submittedName>
</protein>
<feature type="transmembrane region" description="Helical" evidence="8">
    <location>
        <begin position="430"/>
        <end position="450"/>
    </location>
</feature>
<dbReference type="FunFam" id="1.20.1640.10:FF:000001">
    <property type="entry name" value="Efflux pump membrane transporter"/>
    <property type="match status" value="1"/>
</dbReference>
<dbReference type="SUPFAM" id="SSF82693">
    <property type="entry name" value="Multidrug efflux transporter AcrB pore domain, PN1, PN2, PC1 and PC2 subdomains"/>
    <property type="match status" value="3"/>
</dbReference>
<evidence type="ECO:0000256" key="4">
    <source>
        <dbReference type="ARBA" id="ARBA00022519"/>
    </source>
</evidence>
<evidence type="ECO:0000256" key="6">
    <source>
        <dbReference type="ARBA" id="ARBA00022989"/>
    </source>
</evidence>
<evidence type="ECO:0000313" key="10">
    <source>
        <dbReference type="Proteomes" id="UP000189545"/>
    </source>
</evidence>
<dbReference type="Pfam" id="PF00873">
    <property type="entry name" value="ACR_tran"/>
    <property type="match status" value="1"/>
</dbReference>
<proteinExistence type="predicted"/>
<feature type="transmembrane region" description="Helical" evidence="8">
    <location>
        <begin position="906"/>
        <end position="927"/>
    </location>
</feature>
<feature type="transmembrane region" description="Helical" evidence="8">
    <location>
        <begin position="880"/>
        <end position="900"/>
    </location>
</feature>
<keyword evidence="10" id="KW-1185">Reference proteome</keyword>
<feature type="transmembrane region" description="Helical" evidence="8">
    <location>
        <begin position="955"/>
        <end position="975"/>
    </location>
</feature>
<dbReference type="PRINTS" id="PR00702">
    <property type="entry name" value="ACRIFLAVINRP"/>
</dbReference>
<dbReference type="EMBL" id="CP014782">
    <property type="protein sequence ID" value="AQS35834.1"/>
    <property type="molecule type" value="Genomic_DNA"/>
</dbReference>
<reference evidence="9 10" key="1">
    <citation type="submission" date="2016-03" db="EMBL/GenBank/DDBJ databases">
        <title>Complete genome sequence of Shewanella psychrophila WP2, a deep sea bacterium isolated from west Pacific sediment.</title>
        <authorList>
            <person name="Xu G."/>
            <person name="Jian H."/>
        </authorList>
    </citation>
    <scope>NUCLEOTIDE SEQUENCE [LARGE SCALE GENOMIC DNA]</scope>
    <source>
        <strain evidence="9 10">WP2</strain>
    </source>
</reference>
<gene>
    <name evidence="9" type="ORF">Sps_00640</name>
</gene>
<keyword evidence="2" id="KW-0813">Transport</keyword>
<dbReference type="STRING" id="225848.Sps_00640"/>
<comment type="subcellular location">
    <subcellularLocation>
        <location evidence="1">Cell inner membrane</location>
        <topology evidence="1">Multi-pass membrane protein</topology>
    </subcellularLocation>
</comment>
<dbReference type="SUPFAM" id="SSF82714">
    <property type="entry name" value="Multidrug efflux transporter AcrB TolC docking domain, DN and DC subdomains"/>
    <property type="match status" value="2"/>
</dbReference>
<keyword evidence="5 8" id="KW-0812">Transmembrane</keyword>
<feature type="transmembrane region" description="Helical" evidence="8">
    <location>
        <begin position="333"/>
        <end position="352"/>
    </location>
</feature>
<feature type="transmembrane region" description="Helical" evidence="8">
    <location>
        <begin position="981"/>
        <end position="1006"/>
    </location>
</feature>
<dbReference type="Gene3D" id="3.30.2090.10">
    <property type="entry name" value="Multidrug efflux transporter AcrB TolC docking domain, DN and DC subdomains"/>
    <property type="match status" value="2"/>
</dbReference>
<feature type="transmembrane region" description="Helical" evidence="8">
    <location>
        <begin position="854"/>
        <end position="873"/>
    </location>
</feature>
<dbReference type="SUPFAM" id="SSF82866">
    <property type="entry name" value="Multidrug efflux transporter AcrB transmembrane domain"/>
    <property type="match status" value="2"/>
</dbReference>
<dbReference type="KEGG" id="spsw:Sps_00640"/>
<dbReference type="Gene3D" id="3.30.70.1430">
    <property type="entry name" value="Multidrug efflux transporter AcrB pore domain"/>
    <property type="match status" value="2"/>
</dbReference>
<dbReference type="Proteomes" id="UP000189545">
    <property type="component" value="Chromosome"/>
</dbReference>
<name>A0A1S6HK07_9GAMM</name>
<keyword evidence="7 8" id="KW-0472">Membrane</keyword>
<evidence type="ECO:0000256" key="5">
    <source>
        <dbReference type="ARBA" id="ARBA00022692"/>
    </source>
</evidence>
<dbReference type="Gene3D" id="3.30.70.1440">
    <property type="entry name" value="Multidrug efflux transporter AcrB pore domain"/>
    <property type="match status" value="1"/>
</dbReference>
<evidence type="ECO:0000256" key="1">
    <source>
        <dbReference type="ARBA" id="ARBA00004429"/>
    </source>
</evidence>
<dbReference type="AlphaFoldDB" id="A0A1S6HK07"/>
<dbReference type="PANTHER" id="PTHR32063:SF14">
    <property type="entry name" value="BLL4319 PROTEIN"/>
    <property type="match status" value="1"/>
</dbReference>
<keyword evidence="3" id="KW-1003">Cell membrane</keyword>
<dbReference type="Gene3D" id="1.20.1640.10">
    <property type="entry name" value="Multidrug efflux transporter AcrB transmembrane domain"/>
    <property type="match status" value="2"/>
</dbReference>
<evidence type="ECO:0000313" key="9">
    <source>
        <dbReference type="EMBL" id="AQS35834.1"/>
    </source>
</evidence>
<evidence type="ECO:0000256" key="7">
    <source>
        <dbReference type="ARBA" id="ARBA00023136"/>
    </source>
</evidence>
<feature type="transmembrane region" description="Helical" evidence="8">
    <location>
        <begin position="462"/>
        <end position="480"/>
    </location>
</feature>
<feature type="transmembrane region" description="Helical" evidence="8">
    <location>
        <begin position="524"/>
        <end position="545"/>
    </location>
</feature>
<keyword evidence="4" id="KW-0997">Cell inner membrane</keyword>
<dbReference type="InterPro" id="IPR001036">
    <property type="entry name" value="Acrflvin-R"/>
</dbReference>
<dbReference type="PANTHER" id="PTHR32063">
    <property type="match status" value="1"/>
</dbReference>
<dbReference type="GO" id="GO:0005886">
    <property type="term" value="C:plasma membrane"/>
    <property type="evidence" value="ECO:0007669"/>
    <property type="project" value="UniProtKB-SubCell"/>
</dbReference>
<evidence type="ECO:0000256" key="3">
    <source>
        <dbReference type="ARBA" id="ARBA00022475"/>
    </source>
</evidence>
<dbReference type="InterPro" id="IPR027463">
    <property type="entry name" value="AcrB_DN_DC_subdom"/>
</dbReference>
<feature type="transmembrane region" description="Helical" evidence="8">
    <location>
        <begin position="12"/>
        <end position="28"/>
    </location>
</feature>
<organism evidence="9 10">
    <name type="scientific">Shewanella psychrophila</name>
    <dbReference type="NCBI Taxonomy" id="225848"/>
    <lineage>
        <taxon>Bacteria</taxon>
        <taxon>Pseudomonadati</taxon>
        <taxon>Pseudomonadota</taxon>
        <taxon>Gammaproteobacteria</taxon>
        <taxon>Alteromonadales</taxon>
        <taxon>Shewanellaceae</taxon>
        <taxon>Shewanella</taxon>
    </lineage>
</organism>
<dbReference type="Gene3D" id="3.30.70.1320">
    <property type="entry name" value="Multidrug efflux transporter AcrB pore domain like"/>
    <property type="match status" value="1"/>
</dbReference>
<keyword evidence="6 8" id="KW-1133">Transmembrane helix</keyword>
<evidence type="ECO:0000256" key="8">
    <source>
        <dbReference type="SAM" id="Phobius"/>
    </source>
</evidence>
<sequence>MLTDLSVKRPVFASVISILLIAFGLVAFDKLPLREYPNIDPPVVSIQTNYRGASASVVESRITQLVEDRISGVEGIRHISSSSRDGRSTVTLEFDVDRDIEAAANDIRDRVSGLLNNLPEEAEPPEVQKANGGDEVIMWLNLVSDQMTTLQLTDYARRYLTDRLSVIDGVANIRIGGGKVYAMRIWIDRQALAARNLTVADIEKVLRSENVELPAGSVESKERHFTVRVERSFRTVEDFSNLVLSEGDDGYLIKLGDVARVEIGSEEDRIMFRGNREAMIGLGVSKQSTANTLDVSRATNALVDELNPTLPAGMEIKRSYDSSVFIEASVKEVYQTLFIAMSLVIIVIYLFLGSVRAMLIPALTVPVSLMATFIVLYALGYTINLLTLLAMILAIGMVVDDAIVVLENIHRRIEEGDSPLKAAYLGSREVAFAVVATTLVLVAVFMPITFLEGDIGKLFKEFAVAMSAAVIFSSLVALTLSPMMCSKLLKPAGDDSWLVRKVDAGMSYVADKYRLLLTKAMSHPVIVTSLIVVALGSSVALFKLVPQEFAPREDRGSMFLIVNGPQGASFEYIESYMDEIEARLMPLVDSGDIKRLLIRAPRSFGSSADFSNGMAIIVLEDWAVRRSAAEITTDIRGRLSDLAGIRAFPVMRQAFGRGVGKPVQFVLGGPSYEELARWRDIILEKAKENPNLVGLDHDYQETKPQLRVIIDKDRAADLGVSISHIGRTLESMLGSRLVTTFMREGKEYDVIIEGNRENQNTARDLENIYVRSDRSQVLIPLSNLVSVEEFADASRLNRYNRMRAITLEANLAEGYSLGEALDYLNELSDTYLPAEAVISYKGQSLDYQNSGSSMYFVFALALGIVFLVLAAQFESFIHPMVIMLTVPLATLGALIGLYLTDQSLNIYSQIGIIMLVGLAAKNGILIVEFANQLRDRGLEFEQAIIQAASQRLRPILMTGITTAAGAIPLVMAQGAGAETRFVIGVVVLSGILVATLFTLLVIPVAYSLFARNSSSPEAVARALEKELMQK</sequence>